<evidence type="ECO:0000313" key="1">
    <source>
        <dbReference type="EMBL" id="USP80378.1"/>
    </source>
</evidence>
<proteinExistence type="predicted"/>
<dbReference type="Pfam" id="PF26639">
    <property type="entry name" value="Het-6_barrel"/>
    <property type="match status" value="1"/>
</dbReference>
<dbReference type="PANTHER" id="PTHR24148">
    <property type="entry name" value="ANKYRIN REPEAT DOMAIN-CONTAINING PROTEIN 39 HOMOLOG-RELATED"/>
    <property type="match status" value="1"/>
</dbReference>
<name>A0A9Q9DTZ5_CURCL</name>
<dbReference type="Proteomes" id="UP001056012">
    <property type="component" value="Chromosome 5"/>
</dbReference>
<dbReference type="InterPro" id="IPR052895">
    <property type="entry name" value="HetReg/Transcr_Mod"/>
</dbReference>
<dbReference type="VEuPathDB" id="FungiDB:yc1106_07652"/>
<evidence type="ECO:0000313" key="2">
    <source>
        <dbReference type="Proteomes" id="UP001056012"/>
    </source>
</evidence>
<dbReference type="PANTHER" id="PTHR24148:SF64">
    <property type="entry name" value="HETEROKARYON INCOMPATIBILITY DOMAIN-CONTAINING PROTEIN"/>
    <property type="match status" value="1"/>
</dbReference>
<dbReference type="OrthoDB" id="3686495at2759"/>
<gene>
    <name evidence="1" type="ORF">yc1106_07652</name>
</gene>
<keyword evidence="2" id="KW-1185">Reference proteome</keyword>
<organism evidence="1 2">
    <name type="scientific">Curvularia clavata</name>
    <dbReference type="NCBI Taxonomy" id="95742"/>
    <lineage>
        <taxon>Eukaryota</taxon>
        <taxon>Fungi</taxon>
        <taxon>Dikarya</taxon>
        <taxon>Ascomycota</taxon>
        <taxon>Pezizomycotina</taxon>
        <taxon>Dothideomycetes</taxon>
        <taxon>Pleosporomycetidae</taxon>
        <taxon>Pleosporales</taxon>
        <taxon>Pleosporineae</taxon>
        <taxon>Pleosporaceae</taxon>
        <taxon>Curvularia</taxon>
    </lineage>
</organism>
<accession>A0A9Q9DTZ5</accession>
<protein>
    <submittedName>
        <fullName evidence="1">Uncharacterized protein</fullName>
    </submittedName>
</protein>
<reference evidence="1" key="1">
    <citation type="submission" date="2021-12" db="EMBL/GenBank/DDBJ databases">
        <title>Curvularia clavata genome.</title>
        <authorList>
            <person name="Cao Y."/>
        </authorList>
    </citation>
    <scope>NUCLEOTIDE SEQUENCE</scope>
    <source>
        <strain evidence="1">Yc1106</strain>
    </source>
</reference>
<sequence>MRRSFHGLSDTQLSVADVLLSLHSFPREAIDQRDHVYMSYSVARAIDWISNHFKVDYTMSADDVFRHAAFELNGVSGQPLSLSLTDSARSELPSWTPDWTPQSMRFLLNHATSKFPASPYAVCQVDYRHQTDHHRQTQPPDANITFSGLLVDVVKHLSSFLPPRRHCDHYVVNGANSYFLSEWHEFAREHSFAKRSDYLVSLAFADTIQARGCGHVLEDAGKAPQNRVQEVTEFLDFLEDGDSAAHETDLIRVVYAACFPSHDRRFAVTKNGRFGLVPEAAKRGDLVCIPHGSRVPYILRPYKEKDLYQNIGEAFVHGLMHGEAGEIEVQDIRTFSLH</sequence>
<dbReference type="AlphaFoldDB" id="A0A9Q9DTZ5"/>
<dbReference type="EMBL" id="CP089278">
    <property type="protein sequence ID" value="USP80378.1"/>
    <property type="molecule type" value="Genomic_DNA"/>
</dbReference>